<sequence length="206" mass="23131">MHFTSYLVGLCLPIALAHAAVARVEPIEPKAEPQLPGLRYGHCYIISSIDRGTELGARWYSDPYYRYGDPSHDHTLQVCRSHRDCGRSKGTYLKEDDSWYFLDRRGTAVSGAPAWLGQVSAYVASIDKSQSSDAVQFTFGEPYSPEDYRMCFKPNKPNSGLFINGDYGMQFEGTGKCIDVVFMEAPCRFLPQQKHWVGAGHSEDML</sequence>
<dbReference type="Proteomes" id="UP000325780">
    <property type="component" value="Unassembled WGS sequence"/>
</dbReference>
<evidence type="ECO:0000256" key="1">
    <source>
        <dbReference type="SAM" id="SignalP"/>
    </source>
</evidence>
<keyword evidence="3" id="KW-1185">Reference proteome</keyword>
<name>A0A5N6U3D7_ASPAV</name>
<accession>A0A5N6U3D7</accession>
<evidence type="ECO:0000313" key="3">
    <source>
        <dbReference type="Proteomes" id="UP000325780"/>
    </source>
</evidence>
<proteinExistence type="predicted"/>
<keyword evidence="1" id="KW-0732">Signal</keyword>
<reference evidence="2 3" key="1">
    <citation type="submission" date="2019-04" db="EMBL/GenBank/DDBJ databases">
        <title>Friends and foes A comparative genomics study of 23 Aspergillus species from section Flavi.</title>
        <authorList>
            <consortium name="DOE Joint Genome Institute"/>
            <person name="Kjaerbolling I."/>
            <person name="Vesth T."/>
            <person name="Frisvad J.C."/>
            <person name="Nybo J.L."/>
            <person name="Theobald S."/>
            <person name="Kildgaard S."/>
            <person name="Isbrandt T."/>
            <person name="Kuo A."/>
            <person name="Sato A."/>
            <person name="Lyhne E.K."/>
            <person name="Kogle M.E."/>
            <person name="Wiebenga A."/>
            <person name="Kun R.S."/>
            <person name="Lubbers R.J."/>
            <person name="Makela M.R."/>
            <person name="Barry K."/>
            <person name="Chovatia M."/>
            <person name="Clum A."/>
            <person name="Daum C."/>
            <person name="Haridas S."/>
            <person name="He G."/>
            <person name="LaButti K."/>
            <person name="Lipzen A."/>
            <person name="Mondo S."/>
            <person name="Riley R."/>
            <person name="Salamov A."/>
            <person name="Simmons B.A."/>
            <person name="Magnuson J.K."/>
            <person name="Henrissat B."/>
            <person name="Mortensen U.H."/>
            <person name="Larsen T.O."/>
            <person name="Devries R.P."/>
            <person name="Grigoriev I.V."/>
            <person name="Machida M."/>
            <person name="Baker S.E."/>
            <person name="Andersen M.R."/>
        </authorList>
    </citation>
    <scope>NUCLEOTIDE SEQUENCE [LARGE SCALE GENOMIC DNA]</scope>
    <source>
        <strain evidence="2 3">IBT 18842</strain>
    </source>
</reference>
<dbReference type="AlphaFoldDB" id="A0A5N6U3D7"/>
<protein>
    <submittedName>
        <fullName evidence="2">Uncharacterized protein</fullName>
    </submittedName>
</protein>
<organism evidence="2 3">
    <name type="scientific">Aspergillus avenaceus</name>
    <dbReference type="NCBI Taxonomy" id="36643"/>
    <lineage>
        <taxon>Eukaryota</taxon>
        <taxon>Fungi</taxon>
        <taxon>Dikarya</taxon>
        <taxon>Ascomycota</taxon>
        <taxon>Pezizomycotina</taxon>
        <taxon>Eurotiomycetes</taxon>
        <taxon>Eurotiomycetidae</taxon>
        <taxon>Eurotiales</taxon>
        <taxon>Aspergillaceae</taxon>
        <taxon>Aspergillus</taxon>
        <taxon>Aspergillus subgen. Circumdati</taxon>
    </lineage>
</organism>
<feature type="chain" id="PRO_5024938107" evidence="1">
    <location>
        <begin position="20"/>
        <end position="206"/>
    </location>
</feature>
<evidence type="ECO:0000313" key="2">
    <source>
        <dbReference type="EMBL" id="KAE8153072.1"/>
    </source>
</evidence>
<gene>
    <name evidence="2" type="ORF">BDV25DRAFT_137317</name>
</gene>
<dbReference type="EMBL" id="ML742044">
    <property type="protein sequence ID" value="KAE8153072.1"/>
    <property type="molecule type" value="Genomic_DNA"/>
</dbReference>
<feature type="signal peptide" evidence="1">
    <location>
        <begin position="1"/>
        <end position="19"/>
    </location>
</feature>